<name>X0XP52_9ZZZZ</name>
<dbReference type="AlphaFoldDB" id="X0XP52"/>
<dbReference type="InterPro" id="IPR036188">
    <property type="entry name" value="FAD/NAD-bd_sf"/>
</dbReference>
<comment type="caution">
    <text evidence="2">The sequence shown here is derived from an EMBL/GenBank/DDBJ whole genome shotgun (WGS) entry which is preliminary data.</text>
</comment>
<feature type="non-terminal residue" evidence="2">
    <location>
        <position position="171"/>
    </location>
</feature>
<dbReference type="PRINTS" id="PR00419">
    <property type="entry name" value="ADXRDTASE"/>
</dbReference>
<evidence type="ECO:0000259" key="1">
    <source>
        <dbReference type="Pfam" id="PF07992"/>
    </source>
</evidence>
<reference evidence="2" key="1">
    <citation type="journal article" date="2014" name="Front. Microbiol.">
        <title>High frequency of phylogenetically diverse reductive dehalogenase-homologous genes in deep subseafloor sedimentary metagenomes.</title>
        <authorList>
            <person name="Kawai M."/>
            <person name="Futagami T."/>
            <person name="Toyoda A."/>
            <person name="Takaki Y."/>
            <person name="Nishi S."/>
            <person name="Hori S."/>
            <person name="Arai W."/>
            <person name="Tsubouchi T."/>
            <person name="Morono Y."/>
            <person name="Uchiyama I."/>
            <person name="Ito T."/>
            <person name="Fujiyama A."/>
            <person name="Inagaki F."/>
            <person name="Takami H."/>
        </authorList>
    </citation>
    <scope>NUCLEOTIDE SEQUENCE</scope>
    <source>
        <strain evidence="2">Expedition CK06-06</strain>
    </source>
</reference>
<gene>
    <name evidence="2" type="ORF">S01H1_65608</name>
</gene>
<accession>X0XP52</accession>
<dbReference type="EMBL" id="BARS01043322">
    <property type="protein sequence ID" value="GAG38428.1"/>
    <property type="molecule type" value="Genomic_DNA"/>
</dbReference>
<evidence type="ECO:0000313" key="2">
    <source>
        <dbReference type="EMBL" id="GAG38428.1"/>
    </source>
</evidence>
<dbReference type="Pfam" id="PF07992">
    <property type="entry name" value="Pyr_redox_2"/>
    <property type="match status" value="1"/>
</dbReference>
<proteinExistence type="predicted"/>
<dbReference type="Gene3D" id="3.50.50.60">
    <property type="entry name" value="FAD/NAD(P)-binding domain"/>
    <property type="match status" value="1"/>
</dbReference>
<feature type="domain" description="FAD/NAD(P)-binding" evidence="1">
    <location>
        <begin position="30"/>
        <end position="170"/>
    </location>
</feature>
<dbReference type="GO" id="GO:0016491">
    <property type="term" value="F:oxidoreductase activity"/>
    <property type="evidence" value="ECO:0007669"/>
    <property type="project" value="InterPro"/>
</dbReference>
<protein>
    <recommendedName>
        <fullName evidence="1">FAD/NAD(P)-binding domain-containing protein</fullName>
    </recommendedName>
</protein>
<dbReference type="PANTHER" id="PTHR42783:SF3">
    <property type="entry name" value="GLUTAMATE SYNTHASE [NADPH] SMALL CHAIN-RELATED"/>
    <property type="match status" value="1"/>
</dbReference>
<dbReference type="PANTHER" id="PTHR42783">
    <property type="entry name" value="GLUTAMATE SYNTHASE [NADPH] SMALL CHAIN"/>
    <property type="match status" value="1"/>
</dbReference>
<sequence length="171" mass="17821">MDLKRFVVDHALAYGRERVEPVARTKPQWIAVVGAGPAGLTAAHDLAKEGYGVTVYEALPVAGGMMRVGIPAHRLPKGVLQQDIDDILALGVVLKTNTPIKDPTALLNEGYDAVCMATGISSRNHSLGLEGEDAEGVISAASFLRKINLGEPTTIGDRVAVVGGGITALDA</sequence>
<dbReference type="SUPFAM" id="SSF51971">
    <property type="entry name" value="Nucleotide-binding domain"/>
    <property type="match status" value="1"/>
</dbReference>
<organism evidence="2">
    <name type="scientific">marine sediment metagenome</name>
    <dbReference type="NCBI Taxonomy" id="412755"/>
    <lineage>
        <taxon>unclassified sequences</taxon>
        <taxon>metagenomes</taxon>
        <taxon>ecological metagenomes</taxon>
    </lineage>
</organism>
<dbReference type="InterPro" id="IPR023753">
    <property type="entry name" value="FAD/NAD-binding_dom"/>
</dbReference>